<dbReference type="InterPro" id="IPR011942">
    <property type="entry name" value="PHA_depoly_arom"/>
</dbReference>
<dbReference type="InterPro" id="IPR000073">
    <property type="entry name" value="AB_hydrolase_1"/>
</dbReference>
<dbReference type="AlphaFoldDB" id="A0A158I9P6"/>
<evidence type="ECO:0000313" key="2">
    <source>
        <dbReference type="EMBL" id="SAL52969.1"/>
    </source>
</evidence>
<evidence type="ECO:0000259" key="1">
    <source>
        <dbReference type="Pfam" id="PF00561"/>
    </source>
</evidence>
<dbReference type="InterPro" id="IPR029058">
    <property type="entry name" value="AB_hydrolase_fold"/>
</dbReference>
<dbReference type="GO" id="GO:0016020">
    <property type="term" value="C:membrane"/>
    <property type="evidence" value="ECO:0007669"/>
    <property type="project" value="TreeGrafter"/>
</dbReference>
<dbReference type="SUPFAM" id="SSF53474">
    <property type="entry name" value="alpha/beta-Hydrolases"/>
    <property type="match status" value="1"/>
</dbReference>
<proteinExistence type="predicted"/>
<gene>
    <name evidence="2" type="ORF">AWB70_04384</name>
</gene>
<dbReference type="PRINTS" id="PR00111">
    <property type="entry name" value="ABHYDROLASE"/>
</dbReference>
<evidence type="ECO:0000313" key="3">
    <source>
        <dbReference type="Proteomes" id="UP000054740"/>
    </source>
</evidence>
<dbReference type="GO" id="GO:0046464">
    <property type="term" value="P:acylglycerol catabolic process"/>
    <property type="evidence" value="ECO:0007669"/>
    <property type="project" value="TreeGrafter"/>
</dbReference>
<dbReference type="RefSeq" id="WP_053571015.1">
    <property type="nucleotide sequence ID" value="NZ_FCNY02000011.1"/>
</dbReference>
<accession>A0A158I9P6</accession>
<name>A0A158I9P6_CABCO</name>
<dbReference type="PANTHER" id="PTHR43798">
    <property type="entry name" value="MONOACYLGLYCEROL LIPASE"/>
    <property type="match status" value="1"/>
</dbReference>
<dbReference type="InterPro" id="IPR050266">
    <property type="entry name" value="AB_hydrolase_sf"/>
</dbReference>
<dbReference type="Gene3D" id="3.40.50.1820">
    <property type="entry name" value="alpha/beta hydrolase"/>
    <property type="match status" value="1"/>
</dbReference>
<dbReference type="Pfam" id="PF00561">
    <property type="entry name" value="Abhydrolase_1"/>
    <property type="match status" value="1"/>
</dbReference>
<reference evidence="3" key="1">
    <citation type="submission" date="2016-01" db="EMBL/GenBank/DDBJ databases">
        <authorList>
            <person name="Peeters C."/>
        </authorList>
    </citation>
    <scope>NUCLEOTIDE SEQUENCE [LARGE SCALE GENOMIC DNA]</scope>
</reference>
<keyword evidence="3" id="KW-1185">Reference proteome</keyword>
<organism evidence="2 3">
    <name type="scientific">Caballeronia cordobensis</name>
    <name type="common">Burkholderia cordobensis</name>
    <dbReference type="NCBI Taxonomy" id="1353886"/>
    <lineage>
        <taxon>Bacteria</taxon>
        <taxon>Pseudomonadati</taxon>
        <taxon>Pseudomonadota</taxon>
        <taxon>Betaproteobacteria</taxon>
        <taxon>Burkholderiales</taxon>
        <taxon>Burkholderiaceae</taxon>
        <taxon>Caballeronia</taxon>
    </lineage>
</organism>
<feature type="domain" description="AB hydrolase-1" evidence="1">
    <location>
        <begin position="31"/>
        <end position="255"/>
    </location>
</feature>
<dbReference type="Proteomes" id="UP000054740">
    <property type="component" value="Unassembled WGS sequence"/>
</dbReference>
<protein>
    <submittedName>
        <fullName evidence="2">Poly(3-hydroxyalkanoate) depolymerase</fullName>
    </submittedName>
</protein>
<sequence>MTNARALEIQNVSLDGQLLRVGIWRGSNASPPLVVFNGIGANLELLQPFADALGDVEIVIFDVPGVGGSPAPFVPYRFATLAVMTDKLLAKLGYDGPVDVLGVSWGGALAQQFAHLYPLRCRRLVLAATSPGVIMVPGRLSVLSKLIGARRYRDPDYLLEVGAEIYGGAYRNDPALLKEHGRHIRAPGGRGYMYQLLATCGWSSLLWLGTLRQPTLVMHGDDDPIVPLVNAEIIARRIRRATLHVMNDGHLFLITRTQEVGPLVRDFLSAK</sequence>
<dbReference type="EMBL" id="FCNY02000011">
    <property type="protein sequence ID" value="SAL52969.1"/>
    <property type="molecule type" value="Genomic_DNA"/>
</dbReference>
<dbReference type="PANTHER" id="PTHR43798:SF5">
    <property type="entry name" value="MONOACYLGLYCEROL LIPASE ABHD6"/>
    <property type="match status" value="1"/>
</dbReference>
<dbReference type="NCBIfam" id="TIGR02240">
    <property type="entry name" value="PHA_depoly_arom"/>
    <property type="match status" value="1"/>
</dbReference>
<dbReference type="GO" id="GO:0047372">
    <property type="term" value="F:monoacylglycerol lipase activity"/>
    <property type="evidence" value="ECO:0007669"/>
    <property type="project" value="TreeGrafter"/>
</dbReference>